<feature type="region of interest" description="Disordered" evidence="1">
    <location>
        <begin position="209"/>
        <end position="231"/>
    </location>
</feature>
<dbReference type="EMBL" id="JAPFPW010000004">
    <property type="protein sequence ID" value="MCW7753373.1"/>
    <property type="molecule type" value="Genomic_DNA"/>
</dbReference>
<feature type="transmembrane region" description="Helical" evidence="2">
    <location>
        <begin position="24"/>
        <end position="45"/>
    </location>
</feature>
<accession>A0ABT3N7E0</accession>
<name>A0ABT3N7E0_9BACT</name>
<evidence type="ECO:0000256" key="1">
    <source>
        <dbReference type="SAM" id="MobiDB-lite"/>
    </source>
</evidence>
<organism evidence="3 4">
    <name type="scientific">Desulfobotulus pelophilus</name>
    <dbReference type="NCBI Taxonomy" id="2823377"/>
    <lineage>
        <taxon>Bacteria</taxon>
        <taxon>Pseudomonadati</taxon>
        <taxon>Thermodesulfobacteriota</taxon>
        <taxon>Desulfobacteria</taxon>
        <taxon>Desulfobacterales</taxon>
        <taxon>Desulfobacteraceae</taxon>
        <taxon>Desulfobotulus</taxon>
    </lineage>
</organism>
<proteinExistence type="predicted"/>
<feature type="compositionally biased region" description="Polar residues" evidence="1">
    <location>
        <begin position="268"/>
        <end position="286"/>
    </location>
</feature>
<feature type="compositionally biased region" description="Basic and acidic residues" evidence="1">
    <location>
        <begin position="214"/>
        <end position="231"/>
    </location>
</feature>
<dbReference type="Proteomes" id="UP001209681">
    <property type="component" value="Unassembled WGS sequence"/>
</dbReference>
<dbReference type="RefSeq" id="WP_265424241.1">
    <property type="nucleotide sequence ID" value="NZ_JAPFPW010000004.1"/>
</dbReference>
<sequence>MPMQGDHYDTAFEMERLQKRMDGVSFRLTLAILVIAGLLGGLFFISYSKIRQELKEIQTRQAEVLSGNKPLSQQLFALEAKQEEVAERLSLTRGMLQTLQNETKQLADRQTQDRSELTRKLASVEAREIPDAAAIENLKTQLTQTSRSLQTEQGERRKMATELASLKKDHNELRQAGESQATLLAQISKNIQEQEAATRKEIQALRQEQQALRKAQESPEGMARKSDLDALARRNENDRIAMENRINRKFQQLQVSLDAALRGGMPGTNDSTRSSSPILQQEVLQE</sequence>
<keyword evidence="4" id="KW-1185">Reference proteome</keyword>
<gene>
    <name evidence="3" type="ORF">OOT00_05160</name>
</gene>
<evidence type="ECO:0008006" key="5">
    <source>
        <dbReference type="Google" id="ProtNLM"/>
    </source>
</evidence>
<keyword evidence="2" id="KW-0472">Membrane</keyword>
<evidence type="ECO:0000256" key="2">
    <source>
        <dbReference type="SAM" id="Phobius"/>
    </source>
</evidence>
<comment type="caution">
    <text evidence="3">The sequence shown here is derived from an EMBL/GenBank/DDBJ whole genome shotgun (WGS) entry which is preliminary data.</text>
</comment>
<evidence type="ECO:0000313" key="3">
    <source>
        <dbReference type="EMBL" id="MCW7753373.1"/>
    </source>
</evidence>
<keyword evidence="2" id="KW-1133">Transmembrane helix</keyword>
<reference evidence="3 4" key="1">
    <citation type="submission" date="2022-11" db="EMBL/GenBank/DDBJ databases">
        <title>Desulfobotulus tamanensis H1 sp. nov. - anaerobic, alkaliphilic, sulphate reducing bacterium isolated from terrestrial mud volcano.</title>
        <authorList>
            <person name="Frolova A."/>
            <person name="Merkel A.Y."/>
            <person name="Slobodkin A.I."/>
        </authorList>
    </citation>
    <scope>NUCLEOTIDE SEQUENCE [LARGE SCALE GENOMIC DNA]</scope>
    <source>
        <strain evidence="3 4">H1</strain>
    </source>
</reference>
<feature type="region of interest" description="Disordered" evidence="1">
    <location>
        <begin position="261"/>
        <end position="286"/>
    </location>
</feature>
<evidence type="ECO:0000313" key="4">
    <source>
        <dbReference type="Proteomes" id="UP001209681"/>
    </source>
</evidence>
<keyword evidence="2" id="KW-0812">Transmembrane</keyword>
<protein>
    <recommendedName>
        <fullName evidence="5">Chromosome partitioning protein ParA</fullName>
    </recommendedName>
</protein>